<proteinExistence type="predicted"/>
<feature type="region of interest" description="Disordered" evidence="1">
    <location>
        <begin position="137"/>
        <end position="223"/>
    </location>
</feature>
<reference evidence="2 3" key="1">
    <citation type="submission" date="2012-04" db="EMBL/GenBank/DDBJ databases">
        <title>The Genome Sequence of Saprolegnia declina VS20.</title>
        <authorList>
            <consortium name="The Broad Institute Genome Sequencing Platform"/>
            <person name="Russ C."/>
            <person name="Nusbaum C."/>
            <person name="Tyler B."/>
            <person name="van West P."/>
            <person name="Dieguez-Uribeondo J."/>
            <person name="de Bruijn I."/>
            <person name="Tripathy S."/>
            <person name="Jiang R."/>
            <person name="Young S.K."/>
            <person name="Zeng Q."/>
            <person name="Gargeya S."/>
            <person name="Fitzgerald M."/>
            <person name="Haas B."/>
            <person name="Abouelleil A."/>
            <person name="Alvarado L."/>
            <person name="Arachchi H.M."/>
            <person name="Berlin A."/>
            <person name="Chapman S.B."/>
            <person name="Goldberg J."/>
            <person name="Griggs A."/>
            <person name="Gujja S."/>
            <person name="Hansen M."/>
            <person name="Howarth C."/>
            <person name="Imamovic A."/>
            <person name="Larimer J."/>
            <person name="McCowen C."/>
            <person name="Montmayeur A."/>
            <person name="Murphy C."/>
            <person name="Neiman D."/>
            <person name="Pearson M."/>
            <person name="Priest M."/>
            <person name="Roberts A."/>
            <person name="Saif S."/>
            <person name="Shea T."/>
            <person name="Sisk P."/>
            <person name="Sykes S."/>
            <person name="Wortman J."/>
            <person name="Nusbaum C."/>
            <person name="Birren B."/>
        </authorList>
    </citation>
    <scope>NUCLEOTIDE SEQUENCE [LARGE SCALE GENOMIC DNA]</scope>
    <source>
        <strain evidence="2 3">VS20</strain>
    </source>
</reference>
<organism evidence="2 3">
    <name type="scientific">Saprolegnia diclina (strain VS20)</name>
    <dbReference type="NCBI Taxonomy" id="1156394"/>
    <lineage>
        <taxon>Eukaryota</taxon>
        <taxon>Sar</taxon>
        <taxon>Stramenopiles</taxon>
        <taxon>Oomycota</taxon>
        <taxon>Saprolegniomycetes</taxon>
        <taxon>Saprolegniales</taxon>
        <taxon>Saprolegniaceae</taxon>
        <taxon>Saprolegnia</taxon>
    </lineage>
</organism>
<gene>
    <name evidence="2" type="ORF">SDRG_03962</name>
</gene>
<dbReference type="eggNOG" id="ENOG502SZ61">
    <property type="taxonomic scope" value="Eukaryota"/>
</dbReference>
<dbReference type="EMBL" id="JH767140">
    <property type="protein sequence ID" value="EQC39010.1"/>
    <property type="molecule type" value="Genomic_DNA"/>
</dbReference>
<dbReference type="RefSeq" id="XP_008607834.1">
    <property type="nucleotide sequence ID" value="XM_008609612.1"/>
</dbReference>
<accession>T0QY99</accession>
<evidence type="ECO:0000313" key="2">
    <source>
        <dbReference type="EMBL" id="EQC39010.1"/>
    </source>
</evidence>
<feature type="compositionally biased region" description="Polar residues" evidence="1">
    <location>
        <begin position="170"/>
        <end position="187"/>
    </location>
</feature>
<dbReference type="Proteomes" id="UP000030762">
    <property type="component" value="Unassembled WGS sequence"/>
</dbReference>
<dbReference type="GeneID" id="19944689"/>
<feature type="compositionally biased region" description="Polar residues" evidence="1">
    <location>
        <begin position="137"/>
        <end position="153"/>
    </location>
</feature>
<sequence length="509" mass="56142">MPLPYPIIEARFQMLDASIAKAGATTKLIRLNASDALRETVRQTRKPSRRTPASADAIPRSTPTTTKTPLIDRRRTNQYEASHRRLSMAATHAHPLLPSTPQPAFHTWGESTTSIDPKEARLHAVAQETWAAIEQSLQNSRPSTANATSTPTRPASRGTKAKSAGATRGSLATSTSRHQLQQAQSTAGAPPHTVAWHSDVEASDDDDEPAIDEPEGESSRRIPTMVVRRPPPTIRKPSSKQLLRAGSISSKLPRNWLQKAGTCKVLSPQPPPTRVQIAVQSTTVALSETAPPHVEAPEPVDSAANIHDAPFYFLEIRLEHSSSLAGWTFRVLVTDITATDRPQILISNMTCNDAHCILFLDPITKAFTTLFNPLLYFDHVTLPIELYDHSLHIQVISETPIQKPIVDTYVHYTVGPDDNTPLPDLEPLQLESDAKTPVAPCSTLDNSAYIYANHFEARTVSSPTKPIAPLIQNAPQTPFEARKNELQRMRQSMRNELLLEQQRLSLSLR</sequence>
<keyword evidence="3" id="KW-1185">Reference proteome</keyword>
<protein>
    <submittedName>
        <fullName evidence="2">Uncharacterized protein</fullName>
    </submittedName>
</protein>
<name>T0QY99_SAPDV</name>
<feature type="region of interest" description="Disordered" evidence="1">
    <location>
        <begin position="40"/>
        <end position="75"/>
    </location>
</feature>
<evidence type="ECO:0000313" key="3">
    <source>
        <dbReference type="Proteomes" id="UP000030762"/>
    </source>
</evidence>
<dbReference type="AlphaFoldDB" id="T0QY99"/>
<dbReference type="VEuPathDB" id="FungiDB:SDRG_03962"/>
<evidence type="ECO:0000256" key="1">
    <source>
        <dbReference type="SAM" id="MobiDB-lite"/>
    </source>
</evidence>
<dbReference type="OrthoDB" id="78859at2759"/>
<dbReference type="OMA" id="YEASHRR"/>
<feature type="compositionally biased region" description="Acidic residues" evidence="1">
    <location>
        <begin position="201"/>
        <end position="216"/>
    </location>
</feature>
<dbReference type="InParanoid" id="T0QY99"/>